<protein>
    <submittedName>
        <fullName evidence="1">Uncharacterized protein</fullName>
    </submittedName>
</protein>
<reference evidence="1 2" key="1">
    <citation type="submission" date="2018-06" db="EMBL/GenBank/DDBJ databases">
        <authorList>
            <consortium name="Pathogen Informatics"/>
            <person name="Doyle S."/>
        </authorList>
    </citation>
    <scope>NUCLEOTIDE SEQUENCE [LARGE SCALE GENOMIC DNA]</scope>
    <source>
        <strain evidence="1 2">NCTC11112</strain>
    </source>
</reference>
<evidence type="ECO:0000313" key="2">
    <source>
        <dbReference type="Proteomes" id="UP000254817"/>
    </source>
</evidence>
<organism evidence="1 2">
    <name type="scientific">Escherichia coli</name>
    <dbReference type="NCBI Taxonomy" id="562"/>
    <lineage>
        <taxon>Bacteria</taxon>
        <taxon>Pseudomonadati</taxon>
        <taxon>Pseudomonadota</taxon>
        <taxon>Gammaproteobacteria</taxon>
        <taxon>Enterobacterales</taxon>
        <taxon>Enterobacteriaceae</taxon>
        <taxon>Escherichia</taxon>
    </lineage>
</organism>
<dbReference type="Proteomes" id="UP000254817">
    <property type="component" value="Unassembled WGS sequence"/>
</dbReference>
<sequence length="201" mass="21160">MRRFCSSPSPSITMRCRSRCFGAATCCSDQAASALKPISAADHTWTGFSPRRECFHPKEFVGVDIMETATTAGSGMLKVLFIFQFALNGEVSAVREINFADAVNCRILDFALPANQPAGIKSEEPSPQRINQSLLLGGCSQALAVCCGSACSNWSSITTISSSGPRDSTSLRPLALSGFTAHTRAVTCASAACALAGKPLQ</sequence>
<evidence type="ECO:0000313" key="1">
    <source>
        <dbReference type="EMBL" id="STG52716.1"/>
    </source>
</evidence>
<name>A0A376MQJ8_ECOLX</name>
<gene>
    <name evidence="1" type="ORF">NCTC11112_03231</name>
</gene>
<accession>A0A376MQJ8</accession>
<dbReference type="EMBL" id="UGAW01000001">
    <property type="protein sequence ID" value="STG52716.1"/>
    <property type="molecule type" value="Genomic_DNA"/>
</dbReference>
<proteinExistence type="predicted"/>
<dbReference type="AlphaFoldDB" id="A0A376MQJ8"/>